<comment type="caution">
    <text evidence="1">The sequence shown here is derived from an EMBL/GenBank/DDBJ whole genome shotgun (WGS) entry which is preliminary data.</text>
</comment>
<dbReference type="EMBL" id="VSSQ01051794">
    <property type="protein sequence ID" value="MPN05899.1"/>
    <property type="molecule type" value="Genomic_DNA"/>
</dbReference>
<organism evidence="1">
    <name type="scientific">bioreactor metagenome</name>
    <dbReference type="NCBI Taxonomy" id="1076179"/>
    <lineage>
        <taxon>unclassified sequences</taxon>
        <taxon>metagenomes</taxon>
        <taxon>ecological metagenomes</taxon>
    </lineage>
</organism>
<evidence type="ECO:0000313" key="1">
    <source>
        <dbReference type="EMBL" id="MPN05899.1"/>
    </source>
</evidence>
<reference evidence="1" key="1">
    <citation type="submission" date="2019-08" db="EMBL/GenBank/DDBJ databases">
        <authorList>
            <person name="Kucharzyk K."/>
            <person name="Murdoch R.W."/>
            <person name="Higgins S."/>
            <person name="Loffler F."/>
        </authorList>
    </citation>
    <scope>NUCLEOTIDE SEQUENCE</scope>
</reference>
<sequence length="138" mass="15146">MTQVARPVKIMGIIDARMSERFLTLMLPFARNAGPIKSWRRAPPVSESFAETAAPKEAPSGASAEMKIKNVVTSRAMKMAAPPRMRLKSRLCLLFMADPPNLFRGLLLQAQHVFAHLLVGEAGRVFKVSGNPSAVHDH</sequence>
<accession>A0A645EXK5</accession>
<proteinExistence type="predicted"/>
<protein>
    <submittedName>
        <fullName evidence="1">Uncharacterized protein</fullName>
    </submittedName>
</protein>
<gene>
    <name evidence="1" type="ORF">SDC9_153153</name>
</gene>
<name>A0A645EXK5_9ZZZZ</name>
<dbReference type="AlphaFoldDB" id="A0A645EXK5"/>